<dbReference type="PROSITE" id="PS00673">
    <property type="entry name" value="V8_SER"/>
    <property type="match status" value="1"/>
</dbReference>
<reference evidence="7 8" key="1">
    <citation type="submission" date="2019-04" db="EMBL/GenBank/DDBJ databases">
        <title>Reference strain of H23.</title>
        <authorList>
            <person name="Luo X."/>
        </authorList>
    </citation>
    <scope>NUCLEOTIDE SEQUENCE [LARGE SCALE GENOMIC DNA]</scope>
    <source>
        <strain evidence="7 8">H23</strain>
    </source>
</reference>
<evidence type="ECO:0000256" key="4">
    <source>
        <dbReference type="ARBA" id="ARBA00022825"/>
    </source>
</evidence>
<evidence type="ECO:0000256" key="3">
    <source>
        <dbReference type="ARBA" id="ARBA00022801"/>
    </source>
</evidence>
<keyword evidence="4" id="KW-0720">Serine protease</keyword>
<evidence type="ECO:0000313" key="7">
    <source>
        <dbReference type="EMBL" id="TKR33880.1"/>
    </source>
</evidence>
<feature type="compositionally biased region" description="Basic residues" evidence="6">
    <location>
        <begin position="21"/>
        <end position="35"/>
    </location>
</feature>
<dbReference type="Proteomes" id="UP000308707">
    <property type="component" value="Unassembled WGS sequence"/>
</dbReference>
<keyword evidence="3" id="KW-0378">Hydrolase</keyword>
<feature type="region of interest" description="Disordered" evidence="6">
    <location>
        <begin position="1"/>
        <end position="45"/>
    </location>
</feature>
<proteinExistence type="predicted"/>
<evidence type="ECO:0000256" key="5">
    <source>
        <dbReference type="SAM" id="Coils"/>
    </source>
</evidence>
<protein>
    <submittedName>
        <fullName evidence="7">Trypsin-like peptidase domain-containing protein</fullName>
    </submittedName>
</protein>
<sequence length="580" mass="64586">MGPSPRSIPCTRCKRAEAATRRAKPSNAAHRRYRTRTTSTKWHVRASTARSHRCLSAPIPEARWPRVDGSLCGPYRASPEDGPMSHRVSRPPAWLAAGLPLLLVVSTPPVFAQDAPKNQRISTDELKQRVRARPQGAAVPAQITKQGSNMVLQTADSAVKVNNADYLGQQVRQMPVQAVVGAGPGDTVELKDIELQATKRWNDRTPAWRARYGKVDAAQKKLNDAAQAALTADASESDLKVLKQSVDETQKELVQAYQALPANQRQEQRALVEQHAELRRLDKSLYGIDHDDRYPPQAYEKIYANSRGAFALRVKGQDKPRCSAVLIGEKLALTNNHCILEEAPDEMEAVFDYEDDLAGQHMAAKSFPLVDIKLTTEEERGHLDFTLLELGPNADGALPGKVYPVQCLSMKNAKRDDPLYVVGFPLGEPRTVHDNAFVYFPFRVTPEEYAEIKMLVSAEFDSIAAEDASYREGKLKEFVDSYRLREDGDYEYISQRFGEQPTIGADSDTYHGNSGSPVYNRRTHAVIGLLFDGQEDLSEPWAAGWRAHEAVLPITRIVERMDSVAPAWREDPRVCVIPAN</sequence>
<dbReference type="Gene3D" id="2.40.10.10">
    <property type="entry name" value="Trypsin-like serine proteases"/>
    <property type="match status" value="1"/>
</dbReference>
<dbReference type="GO" id="GO:0008236">
    <property type="term" value="F:serine-type peptidase activity"/>
    <property type="evidence" value="ECO:0007669"/>
    <property type="project" value="UniProtKB-KW"/>
</dbReference>
<dbReference type="EMBL" id="SZUA01000001">
    <property type="protein sequence ID" value="TKR33880.1"/>
    <property type="molecule type" value="Genomic_DNA"/>
</dbReference>
<keyword evidence="5" id="KW-0175">Coiled coil</keyword>
<dbReference type="InterPro" id="IPR009003">
    <property type="entry name" value="Peptidase_S1_PA"/>
</dbReference>
<dbReference type="GO" id="GO:0006508">
    <property type="term" value="P:proteolysis"/>
    <property type="evidence" value="ECO:0007669"/>
    <property type="project" value="UniProtKB-KW"/>
</dbReference>
<dbReference type="OrthoDB" id="212300at2"/>
<evidence type="ECO:0000256" key="1">
    <source>
        <dbReference type="ARBA" id="ARBA00022670"/>
    </source>
</evidence>
<dbReference type="Pfam" id="PF13365">
    <property type="entry name" value="Trypsin_2"/>
    <property type="match status" value="1"/>
</dbReference>
<dbReference type="AlphaFoldDB" id="A0A4U5JVB7"/>
<evidence type="ECO:0000256" key="2">
    <source>
        <dbReference type="ARBA" id="ARBA00022729"/>
    </source>
</evidence>
<dbReference type="InterPro" id="IPR000126">
    <property type="entry name" value="V8_ser_AS"/>
</dbReference>
<name>A0A4U5JVB7_9GAMM</name>
<dbReference type="SUPFAM" id="SSF50494">
    <property type="entry name" value="Trypsin-like serine proteases"/>
    <property type="match status" value="1"/>
</dbReference>
<comment type="caution">
    <text evidence="7">The sequence shown here is derived from an EMBL/GenBank/DDBJ whole genome shotgun (WGS) entry which is preliminary data.</text>
</comment>
<evidence type="ECO:0000313" key="8">
    <source>
        <dbReference type="Proteomes" id="UP000308707"/>
    </source>
</evidence>
<evidence type="ECO:0000256" key="6">
    <source>
        <dbReference type="SAM" id="MobiDB-lite"/>
    </source>
</evidence>
<organism evidence="7 8">
    <name type="scientific">Luteimonas gilva</name>
    <dbReference type="NCBI Taxonomy" id="2572684"/>
    <lineage>
        <taxon>Bacteria</taxon>
        <taxon>Pseudomonadati</taxon>
        <taxon>Pseudomonadota</taxon>
        <taxon>Gammaproteobacteria</taxon>
        <taxon>Lysobacterales</taxon>
        <taxon>Lysobacteraceae</taxon>
        <taxon>Luteimonas</taxon>
    </lineage>
</organism>
<keyword evidence="2" id="KW-0732">Signal</keyword>
<feature type="coiled-coil region" evidence="5">
    <location>
        <begin position="232"/>
        <end position="259"/>
    </location>
</feature>
<dbReference type="InterPro" id="IPR043504">
    <property type="entry name" value="Peptidase_S1_PA_chymotrypsin"/>
</dbReference>
<accession>A0A4U5JVB7</accession>
<keyword evidence="8" id="KW-1185">Reference proteome</keyword>
<keyword evidence="1" id="KW-0645">Protease</keyword>
<gene>
    <name evidence="7" type="ORF">FCE95_06310</name>
</gene>